<dbReference type="PANTHER" id="PTHR47755:SF1">
    <property type="entry name" value="CELL DIVISION PROTEIN FTSX"/>
    <property type="match status" value="1"/>
</dbReference>
<evidence type="ECO:0000256" key="4">
    <source>
        <dbReference type="ARBA" id="ARBA00022475"/>
    </source>
</evidence>
<gene>
    <name evidence="14" type="ORF">D5R97_10265</name>
</gene>
<dbReference type="GO" id="GO:0005886">
    <property type="term" value="C:plasma membrane"/>
    <property type="evidence" value="ECO:0007669"/>
    <property type="project" value="UniProtKB-SubCell"/>
</dbReference>
<keyword evidence="4 10" id="KW-1003">Cell membrane</keyword>
<comment type="subcellular location">
    <subcellularLocation>
        <location evidence="1">Cell membrane</location>
        <topology evidence="1">Multi-pass membrane protein</topology>
    </subcellularLocation>
</comment>
<keyword evidence="6 11" id="KW-0812">Transmembrane</keyword>
<evidence type="ECO:0000256" key="10">
    <source>
        <dbReference type="PIRNR" id="PIRNR003097"/>
    </source>
</evidence>
<dbReference type="InterPro" id="IPR003838">
    <property type="entry name" value="ABC3_permease_C"/>
</dbReference>
<dbReference type="InterPro" id="IPR040690">
    <property type="entry name" value="FtsX_ECD"/>
</dbReference>
<feature type="domain" description="ABC3 transporter permease C-terminal" evidence="12">
    <location>
        <begin position="177"/>
        <end position="295"/>
    </location>
</feature>
<organism evidence="14 15">
    <name type="scientific">Candidatus Syntrophonatronum acetioxidans</name>
    <dbReference type="NCBI Taxonomy" id="1795816"/>
    <lineage>
        <taxon>Bacteria</taxon>
        <taxon>Bacillati</taxon>
        <taxon>Bacillota</taxon>
        <taxon>Clostridia</taxon>
        <taxon>Eubacteriales</taxon>
        <taxon>Syntrophomonadaceae</taxon>
        <taxon>Candidatus Syntrophonatronum</taxon>
    </lineage>
</organism>
<dbReference type="Pfam" id="PF02687">
    <property type="entry name" value="FtsX"/>
    <property type="match status" value="1"/>
</dbReference>
<feature type="domain" description="FtsX extracellular" evidence="13">
    <location>
        <begin position="59"/>
        <end position="154"/>
    </location>
</feature>
<evidence type="ECO:0000256" key="1">
    <source>
        <dbReference type="ARBA" id="ARBA00004651"/>
    </source>
</evidence>
<dbReference type="InterPro" id="IPR058204">
    <property type="entry name" value="FtsX_firmicutes-type"/>
</dbReference>
<feature type="transmembrane region" description="Helical" evidence="11">
    <location>
        <begin position="220"/>
        <end position="245"/>
    </location>
</feature>
<evidence type="ECO:0000313" key="14">
    <source>
        <dbReference type="EMBL" id="RQD72830.1"/>
    </source>
</evidence>
<evidence type="ECO:0000256" key="8">
    <source>
        <dbReference type="ARBA" id="ARBA00023136"/>
    </source>
</evidence>
<dbReference type="PANTHER" id="PTHR47755">
    <property type="entry name" value="CELL DIVISION PROTEIN FTSX"/>
    <property type="match status" value="1"/>
</dbReference>
<evidence type="ECO:0000256" key="5">
    <source>
        <dbReference type="ARBA" id="ARBA00022618"/>
    </source>
</evidence>
<proteinExistence type="inferred from homology"/>
<accession>A0A424Y995</accession>
<keyword evidence="8 10" id="KW-0472">Membrane</keyword>
<evidence type="ECO:0000256" key="7">
    <source>
        <dbReference type="ARBA" id="ARBA00022989"/>
    </source>
</evidence>
<keyword evidence="7 11" id="KW-1133">Transmembrane helix</keyword>
<evidence type="ECO:0000256" key="9">
    <source>
        <dbReference type="ARBA" id="ARBA00023306"/>
    </source>
</evidence>
<dbReference type="Gene3D" id="3.30.70.3040">
    <property type="match status" value="1"/>
</dbReference>
<reference evidence="14 15" key="1">
    <citation type="submission" date="2018-08" db="EMBL/GenBank/DDBJ databases">
        <title>The metabolism and importance of syntrophic acetate oxidation coupled to methane or sulfide production in haloalkaline environments.</title>
        <authorList>
            <person name="Timmers P.H.A."/>
            <person name="Vavourakis C.D."/>
            <person name="Sorokin D.Y."/>
            <person name="Sinninghe Damste J.S."/>
            <person name="Muyzer G."/>
            <person name="Stams A.J.M."/>
            <person name="Plugge C.M."/>
        </authorList>
    </citation>
    <scope>NUCLEOTIDE SEQUENCE [LARGE SCALE GENOMIC DNA]</scope>
    <source>
        <strain evidence="14">MSAO_Bac1</strain>
    </source>
</reference>
<dbReference type="AlphaFoldDB" id="A0A424Y995"/>
<dbReference type="InterPro" id="IPR004513">
    <property type="entry name" value="FtsX"/>
</dbReference>
<dbReference type="PIRSF" id="PIRSF003097">
    <property type="entry name" value="FtsX"/>
    <property type="match status" value="1"/>
</dbReference>
<comment type="function">
    <text evidence="10">Part of the ABC transporter FtsEX involved in asymmetric cellular division facilitating the initiation of sporulation.</text>
</comment>
<evidence type="ECO:0000256" key="11">
    <source>
        <dbReference type="SAM" id="Phobius"/>
    </source>
</evidence>
<feature type="transmembrane region" description="Helical" evidence="11">
    <location>
        <begin position="271"/>
        <end position="291"/>
    </location>
</feature>
<keyword evidence="9 10" id="KW-0131">Cell cycle</keyword>
<dbReference type="NCBIfam" id="NF038347">
    <property type="entry name" value="FtsX_Gpos"/>
    <property type="match status" value="1"/>
</dbReference>
<comment type="caution">
    <text evidence="14">The sequence shown here is derived from an EMBL/GenBank/DDBJ whole genome shotgun (WGS) entry which is preliminary data.</text>
</comment>
<evidence type="ECO:0000313" key="15">
    <source>
        <dbReference type="Proteomes" id="UP000285138"/>
    </source>
</evidence>
<protein>
    <recommendedName>
        <fullName evidence="3 10">Cell division protein FtsX</fullName>
    </recommendedName>
</protein>
<keyword evidence="5 10" id="KW-0132">Cell division</keyword>
<evidence type="ECO:0000256" key="3">
    <source>
        <dbReference type="ARBA" id="ARBA00021907"/>
    </source>
</evidence>
<feature type="transmembrane region" description="Helical" evidence="11">
    <location>
        <begin position="173"/>
        <end position="199"/>
    </location>
</feature>
<dbReference type="GO" id="GO:0051301">
    <property type="term" value="P:cell division"/>
    <property type="evidence" value="ECO:0007669"/>
    <property type="project" value="UniProtKB-KW"/>
</dbReference>
<evidence type="ECO:0000256" key="6">
    <source>
        <dbReference type="ARBA" id="ARBA00022692"/>
    </source>
</evidence>
<dbReference type="EMBL" id="QZAA01000293">
    <property type="protein sequence ID" value="RQD72830.1"/>
    <property type="molecule type" value="Genomic_DNA"/>
</dbReference>
<sequence>MRIRTWIYFLGEAFKSIYRNGWMSLASVGVVVVTLFLLGSFMILNYNMNFLSEDIKSQIEIVAFVREDVDRTHLEQLQQRINSMPQTKEVELVSREEALDRLKEQLGEQGHLLEGYEDGESNPLRDSFEISSSMPEAVPRLAQEIDSLPGIVKVDYGSEVVDKLFTVTRVINWVGLVFMFALGASAMFLIANTIKLAVFSRRQEIMIMKSVGATDWFIRWPFIIEGLVLGIIGSLVPLAGLYASYQYVVDWVYDNVPFLPLIPPAVVMEDIVKILILLGVGLGILGSSFSIRRFLKV</sequence>
<name>A0A424Y995_9FIRM</name>
<evidence type="ECO:0000259" key="13">
    <source>
        <dbReference type="Pfam" id="PF18075"/>
    </source>
</evidence>
<feature type="transmembrane region" description="Helical" evidence="11">
    <location>
        <begin position="21"/>
        <end position="44"/>
    </location>
</feature>
<comment type="similarity">
    <text evidence="2 10">Belongs to the ABC-4 integral membrane protein family. FtsX subfamily.</text>
</comment>
<dbReference type="Proteomes" id="UP000285138">
    <property type="component" value="Unassembled WGS sequence"/>
</dbReference>
<evidence type="ECO:0000256" key="2">
    <source>
        <dbReference type="ARBA" id="ARBA00007379"/>
    </source>
</evidence>
<evidence type="ECO:0000259" key="12">
    <source>
        <dbReference type="Pfam" id="PF02687"/>
    </source>
</evidence>
<dbReference type="Pfam" id="PF18075">
    <property type="entry name" value="FtsX_ECD"/>
    <property type="match status" value="1"/>
</dbReference>